<dbReference type="Gene3D" id="3.40.50.720">
    <property type="entry name" value="NAD(P)-binding Rossmann-like Domain"/>
    <property type="match status" value="1"/>
</dbReference>
<accession>A0A8K0UMG6</accession>
<dbReference type="InterPro" id="IPR051414">
    <property type="entry name" value="Adenylate-forming_Reductase"/>
</dbReference>
<dbReference type="Pfam" id="PF00501">
    <property type="entry name" value="AMP-binding"/>
    <property type="match status" value="1"/>
</dbReference>
<dbReference type="InterPro" id="IPR042099">
    <property type="entry name" value="ANL_N_sf"/>
</dbReference>
<dbReference type="SUPFAM" id="SSF56801">
    <property type="entry name" value="Acetyl-CoA synthetase-like"/>
    <property type="match status" value="1"/>
</dbReference>
<keyword evidence="6" id="KW-1185">Reference proteome</keyword>
<keyword evidence="1" id="KW-0596">Phosphopantetheine</keyword>
<evidence type="ECO:0000313" key="6">
    <source>
        <dbReference type="Proteomes" id="UP000813824"/>
    </source>
</evidence>
<evidence type="ECO:0000256" key="1">
    <source>
        <dbReference type="ARBA" id="ARBA00022450"/>
    </source>
</evidence>
<dbReference type="Pfam" id="PF07993">
    <property type="entry name" value="NAD_binding_4"/>
    <property type="match status" value="1"/>
</dbReference>
<dbReference type="InterPro" id="IPR000873">
    <property type="entry name" value="AMP-dep_synth/lig_dom"/>
</dbReference>
<dbReference type="Pfam" id="PF23562">
    <property type="entry name" value="AMP-binding_C_3"/>
    <property type="match status" value="1"/>
</dbReference>
<evidence type="ECO:0000313" key="5">
    <source>
        <dbReference type="EMBL" id="KAH8099950.1"/>
    </source>
</evidence>
<evidence type="ECO:0000259" key="3">
    <source>
        <dbReference type="Pfam" id="PF00501"/>
    </source>
</evidence>
<dbReference type="PANTHER" id="PTHR43439:SF2">
    <property type="entry name" value="ENZYME, PUTATIVE (JCVI)-RELATED"/>
    <property type="match status" value="1"/>
</dbReference>
<keyword evidence="2" id="KW-0597">Phosphoprotein</keyword>
<dbReference type="PANTHER" id="PTHR43439">
    <property type="entry name" value="PHENYLACETATE-COENZYME A LIGASE"/>
    <property type="match status" value="1"/>
</dbReference>
<protein>
    <submittedName>
        <fullName evidence="5">Acetyl-CoA synthetase-like protein</fullName>
    </submittedName>
</protein>
<feature type="domain" description="AMP-dependent synthetase/ligase" evidence="3">
    <location>
        <begin position="50"/>
        <end position="377"/>
    </location>
</feature>
<dbReference type="Gene3D" id="3.40.50.12780">
    <property type="entry name" value="N-terminal domain of ligase-like"/>
    <property type="match status" value="1"/>
</dbReference>
<dbReference type="Proteomes" id="UP000813824">
    <property type="component" value="Unassembled WGS sequence"/>
</dbReference>
<sequence length="1102" mass="121374">MANATDIFNPNNYKVLPLQPVPVTQALNSKTFHRPPLDGSLSIPEIYDWHMENSPNHPLFVYADDDGTEEIILWPDAVRAAHRAGKIVRSRLPLDAPSHPVVAILCASDTITYFLTQIGIVRANCVVFPISVRNSPSAVAHLLSKTDAAHILVGSEAPYRQLAVDALKLMDETGAPVPETSTMLTFEEIMQEDGTFEALPRPKPGWDDPAVIMHSSGSTAFPKPIVWSHWRYLQLGTVPYFGEQDFTGLRLGLQAMPMYHGMGMMQICWAAASGVVFATFKPRVPAIPPTPEGLIQNFADTKTDFGFCVPVFVEMWSRNIDHVQRLKRMKGVIYGGGPLATKAGNYLTEQGVNIFILYGCSEVGIMSPMLPANPGMDWQYFRLPSSLQTHLVQGESGQTAELVILPGPYVVPSVLNTVVNGVGAYATSDLLEPHPSKPGFWRVFGRTDDQIMHNNGEKTNPGPLELILNQDPHIKASVIFGRGKFNAGVLVDPKPEYQFDPADTDKLAEFRNLIWPSVERMNLYAPQHSRLFKEMILVSSPLKPLTYTAKLTPRRHAIINEYQEEIESLYAAAAESARAADNITPPTDWTVENAFKFVRVIVRSVLKRSIGDDEDLFQKGCDSLQATWIRNSILHALRESAKVDPRGVEFSFVYQFPSISGLARFISGIVHGQDQEGVHDSGQSTDSIVAAMIQMAERYSLDFPKHTGEKPLPSKDVVLVTGTTGALGATLLAKLVQASEVGHIYALNRKSGDGKTVEARQIGRLMEWGLDPAVIASKKVTFVEAEMSEGRLGLSESLYEELRANVTHIIHNAYPVNFALSLSSFEPSVRAARNLIDLALSSPYSSPAKLLLTSSIGVTQFHPEAGPVYEAPVPPESALSNGYTQSKWVIEYLFQVAQEYTRLRPVAVRVGQIAGGSSGAWNKTEWFPALLKSSQYLGCLPTMDRLISWIPADSMASAILDMRNSPYPILHLTHPRPVSWNTIITPISRALSLPLVPYGDWFEALRASQARTELSTDEVELMQRNPALMLLDFYANAKAGKLSTSVGDEPNTSGEAMGLRTLDVSLAVEVALSLQESQLDELGEKDAEKWIEYWKGIGFLTS</sequence>
<dbReference type="SUPFAM" id="SSF51735">
    <property type="entry name" value="NAD(P)-binding Rossmann-fold domains"/>
    <property type="match status" value="1"/>
</dbReference>
<dbReference type="OrthoDB" id="429813at2759"/>
<gene>
    <name evidence="5" type="ORF">BXZ70DRAFT_939703</name>
</gene>
<feature type="domain" description="Thioester reductase (TE)" evidence="4">
    <location>
        <begin position="720"/>
        <end position="959"/>
    </location>
</feature>
<evidence type="ECO:0000256" key="2">
    <source>
        <dbReference type="ARBA" id="ARBA00022553"/>
    </source>
</evidence>
<dbReference type="AlphaFoldDB" id="A0A8K0UMG6"/>
<dbReference type="InterPro" id="IPR013120">
    <property type="entry name" value="FAR_NAD-bd"/>
</dbReference>
<reference evidence="5" key="1">
    <citation type="journal article" date="2021" name="New Phytol.">
        <title>Evolutionary innovations through gain and loss of genes in the ectomycorrhizal Boletales.</title>
        <authorList>
            <person name="Wu G."/>
            <person name="Miyauchi S."/>
            <person name="Morin E."/>
            <person name="Kuo A."/>
            <person name="Drula E."/>
            <person name="Varga T."/>
            <person name="Kohler A."/>
            <person name="Feng B."/>
            <person name="Cao Y."/>
            <person name="Lipzen A."/>
            <person name="Daum C."/>
            <person name="Hundley H."/>
            <person name="Pangilinan J."/>
            <person name="Johnson J."/>
            <person name="Barry K."/>
            <person name="LaButti K."/>
            <person name="Ng V."/>
            <person name="Ahrendt S."/>
            <person name="Min B."/>
            <person name="Choi I.G."/>
            <person name="Park H."/>
            <person name="Plett J.M."/>
            <person name="Magnuson J."/>
            <person name="Spatafora J.W."/>
            <person name="Nagy L.G."/>
            <person name="Henrissat B."/>
            <person name="Grigoriev I.V."/>
            <person name="Yang Z.L."/>
            <person name="Xu J."/>
            <person name="Martin F.M."/>
        </authorList>
    </citation>
    <scope>NUCLEOTIDE SEQUENCE</scope>
    <source>
        <strain evidence="5">KKN 215</strain>
    </source>
</reference>
<dbReference type="EMBL" id="JAEVFJ010000017">
    <property type="protein sequence ID" value="KAH8099950.1"/>
    <property type="molecule type" value="Genomic_DNA"/>
</dbReference>
<evidence type="ECO:0000259" key="4">
    <source>
        <dbReference type="Pfam" id="PF07993"/>
    </source>
</evidence>
<dbReference type="InterPro" id="IPR036736">
    <property type="entry name" value="ACP-like_sf"/>
</dbReference>
<proteinExistence type="predicted"/>
<dbReference type="InterPro" id="IPR036291">
    <property type="entry name" value="NAD(P)-bd_dom_sf"/>
</dbReference>
<dbReference type="Gene3D" id="1.10.1200.10">
    <property type="entry name" value="ACP-like"/>
    <property type="match status" value="1"/>
</dbReference>
<organism evidence="5 6">
    <name type="scientific">Cristinia sonorae</name>
    <dbReference type="NCBI Taxonomy" id="1940300"/>
    <lineage>
        <taxon>Eukaryota</taxon>
        <taxon>Fungi</taxon>
        <taxon>Dikarya</taxon>
        <taxon>Basidiomycota</taxon>
        <taxon>Agaricomycotina</taxon>
        <taxon>Agaricomycetes</taxon>
        <taxon>Agaricomycetidae</taxon>
        <taxon>Agaricales</taxon>
        <taxon>Pleurotineae</taxon>
        <taxon>Stephanosporaceae</taxon>
        <taxon>Cristinia</taxon>
    </lineage>
</organism>
<comment type="caution">
    <text evidence="5">The sequence shown here is derived from an EMBL/GenBank/DDBJ whole genome shotgun (WGS) entry which is preliminary data.</text>
</comment>
<name>A0A8K0UMG6_9AGAR</name>